<dbReference type="InterPro" id="IPR010998">
    <property type="entry name" value="Integrase_recombinase_N"/>
</dbReference>
<sequence length="136" mass="16564">MEEEANVEEIKKQNKQLLDEFEQELIDKKLSAKTIYKHVNNIDFYINTFLLYDEFVEAKKGTLFIGEFLGYWFIKKAMWSSVKQINENATSLKKFYTFLYKRGDIRKETLDSLKERIKLEKPQWHVEMRRYDFPFI</sequence>
<dbReference type="AlphaFoldDB" id="A0A2H6CBB7"/>
<accession>A0A2H6CBB7</accession>
<dbReference type="Proteomes" id="UP000236214">
    <property type="component" value="Unassembled WGS sequence"/>
</dbReference>
<evidence type="ECO:0000313" key="1">
    <source>
        <dbReference type="EMBL" id="GBD67535.1"/>
    </source>
</evidence>
<evidence type="ECO:0000313" key="2">
    <source>
        <dbReference type="Proteomes" id="UP000236214"/>
    </source>
</evidence>
<organism evidence="1 2">
    <name type="scientific">Tetragenococcus halophilus subsp. halophilus</name>
    <dbReference type="NCBI Taxonomy" id="1513897"/>
    <lineage>
        <taxon>Bacteria</taxon>
        <taxon>Bacillati</taxon>
        <taxon>Bacillota</taxon>
        <taxon>Bacilli</taxon>
        <taxon>Lactobacillales</taxon>
        <taxon>Enterococcaceae</taxon>
        <taxon>Tetragenococcus</taxon>
    </lineage>
</organism>
<dbReference type="RefSeq" id="WP_014125276.1">
    <property type="nucleotide sequence ID" value="NZ_BAABQP010000061.1"/>
</dbReference>
<name>A0A2H6CBB7_TETHA</name>
<comment type="caution">
    <text evidence="1">The sequence shown here is derived from an EMBL/GenBank/DDBJ whole genome shotgun (WGS) entry which is preliminary data.</text>
</comment>
<gene>
    <name evidence="1" type="ORF">TEHN7118_0341</name>
</gene>
<dbReference type="EMBL" id="BDEC01000011">
    <property type="protein sequence ID" value="GBD67535.1"/>
    <property type="molecule type" value="Genomic_DNA"/>
</dbReference>
<dbReference type="Gene3D" id="1.10.150.130">
    <property type="match status" value="1"/>
</dbReference>
<proteinExistence type="predicted"/>
<protein>
    <submittedName>
        <fullName evidence="1">Uncharacterized protein</fullName>
    </submittedName>
</protein>
<reference evidence="1 2" key="1">
    <citation type="submission" date="2016-05" db="EMBL/GenBank/DDBJ databases">
        <title>Whole genome sequencing of Tetragenococcus halophilus subsp. halophilus NISL 7118.</title>
        <authorList>
            <person name="Shiwa Y."/>
            <person name="Nishimura I."/>
            <person name="Yoshikawa H."/>
            <person name="Koyama Y."/>
            <person name="Oguma T."/>
        </authorList>
    </citation>
    <scope>NUCLEOTIDE SEQUENCE [LARGE SCALE GENOMIC DNA]</scope>
    <source>
        <strain evidence="1 2">NISL 7118</strain>
    </source>
</reference>
<dbReference type="GeneID" id="64054418"/>
<keyword evidence="2" id="KW-1185">Reference proteome</keyword>